<feature type="domain" description="HTH crp-type" evidence="4">
    <location>
        <begin position="154"/>
        <end position="226"/>
    </location>
</feature>
<dbReference type="InterPro" id="IPR000595">
    <property type="entry name" value="cNMP-bd_dom"/>
</dbReference>
<keyword evidence="2" id="KW-0238">DNA-binding</keyword>
<dbReference type="GO" id="GO:0003677">
    <property type="term" value="F:DNA binding"/>
    <property type="evidence" value="ECO:0007669"/>
    <property type="project" value="UniProtKB-KW"/>
</dbReference>
<dbReference type="Proteomes" id="UP000253529">
    <property type="component" value="Unassembled WGS sequence"/>
</dbReference>
<evidence type="ECO:0000256" key="3">
    <source>
        <dbReference type="ARBA" id="ARBA00023163"/>
    </source>
</evidence>
<name>A0A366F382_9HYPH</name>
<evidence type="ECO:0000256" key="2">
    <source>
        <dbReference type="ARBA" id="ARBA00023125"/>
    </source>
</evidence>
<keyword evidence="1" id="KW-0805">Transcription regulation</keyword>
<dbReference type="OrthoDB" id="9807547at2"/>
<evidence type="ECO:0000313" key="6">
    <source>
        <dbReference type="Proteomes" id="UP000253529"/>
    </source>
</evidence>
<dbReference type="InterPro" id="IPR014710">
    <property type="entry name" value="RmlC-like_jellyroll"/>
</dbReference>
<dbReference type="SUPFAM" id="SSF51206">
    <property type="entry name" value="cAMP-binding domain-like"/>
    <property type="match status" value="1"/>
</dbReference>
<accession>A0A366F382</accession>
<gene>
    <name evidence="5" type="ORF">DFR50_12620</name>
</gene>
<sequence>MDRQEGMELLKTNGWLSAAPAEFQQAILSRSDWRRFDAGAPIQAGGEDDGELIGLARGVIAIRTILGRADTPLMHLAHPVFWFGYVPILTGRPRRLVADARTPVWLAQVPQAAVKALLVERPEWWRHLMQLSIIYGDVSQTVAADLLIRDSERRCAAVLLRLGAVRFASSRDSEPVDVLVTQHDLAGAANLSRNSAGAMVQRLKARGLIAPGYRGMTIGAPAALRAFVDEE</sequence>
<dbReference type="GO" id="GO:0006355">
    <property type="term" value="P:regulation of DNA-templated transcription"/>
    <property type="evidence" value="ECO:0007669"/>
    <property type="project" value="InterPro"/>
</dbReference>
<dbReference type="EMBL" id="QNRK01000026">
    <property type="protein sequence ID" value="RBP08175.1"/>
    <property type="molecule type" value="Genomic_DNA"/>
</dbReference>
<organism evidence="5 6">
    <name type="scientific">Roseiarcus fermentans</name>
    <dbReference type="NCBI Taxonomy" id="1473586"/>
    <lineage>
        <taxon>Bacteria</taxon>
        <taxon>Pseudomonadati</taxon>
        <taxon>Pseudomonadota</taxon>
        <taxon>Alphaproteobacteria</taxon>
        <taxon>Hyphomicrobiales</taxon>
        <taxon>Roseiarcaceae</taxon>
        <taxon>Roseiarcus</taxon>
    </lineage>
</organism>
<dbReference type="InterPro" id="IPR036390">
    <property type="entry name" value="WH_DNA-bd_sf"/>
</dbReference>
<dbReference type="SUPFAM" id="SSF46785">
    <property type="entry name" value="Winged helix' DNA-binding domain"/>
    <property type="match status" value="1"/>
</dbReference>
<keyword evidence="6" id="KW-1185">Reference proteome</keyword>
<comment type="caution">
    <text evidence="5">The sequence shown here is derived from an EMBL/GenBank/DDBJ whole genome shotgun (WGS) entry which is preliminary data.</text>
</comment>
<dbReference type="Gene3D" id="1.10.10.10">
    <property type="entry name" value="Winged helix-like DNA-binding domain superfamily/Winged helix DNA-binding domain"/>
    <property type="match status" value="1"/>
</dbReference>
<dbReference type="RefSeq" id="WP_113891215.1">
    <property type="nucleotide sequence ID" value="NZ_QNRK01000026.1"/>
</dbReference>
<evidence type="ECO:0000313" key="5">
    <source>
        <dbReference type="EMBL" id="RBP08175.1"/>
    </source>
</evidence>
<dbReference type="InterPro" id="IPR036388">
    <property type="entry name" value="WH-like_DNA-bd_sf"/>
</dbReference>
<dbReference type="CDD" id="cd00038">
    <property type="entry name" value="CAP_ED"/>
    <property type="match status" value="1"/>
</dbReference>
<protein>
    <submittedName>
        <fullName evidence="5">CRP-like cAMP-binding protein</fullName>
    </submittedName>
</protein>
<evidence type="ECO:0000259" key="4">
    <source>
        <dbReference type="Pfam" id="PF13545"/>
    </source>
</evidence>
<keyword evidence="3" id="KW-0804">Transcription</keyword>
<dbReference type="AlphaFoldDB" id="A0A366F382"/>
<reference evidence="5 6" key="1">
    <citation type="submission" date="2018-06" db="EMBL/GenBank/DDBJ databases">
        <title>Genomic Encyclopedia of Type Strains, Phase IV (KMG-IV): sequencing the most valuable type-strain genomes for metagenomic binning, comparative biology and taxonomic classification.</title>
        <authorList>
            <person name="Goeker M."/>
        </authorList>
    </citation>
    <scope>NUCLEOTIDE SEQUENCE [LARGE SCALE GENOMIC DNA]</scope>
    <source>
        <strain evidence="5 6">DSM 24875</strain>
    </source>
</reference>
<proteinExistence type="predicted"/>
<evidence type="ECO:0000256" key="1">
    <source>
        <dbReference type="ARBA" id="ARBA00023015"/>
    </source>
</evidence>
<dbReference type="Gene3D" id="2.60.120.10">
    <property type="entry name" value="Jelly Rolls"/>
    <property type="match status" value="1"/>
</dbReference>
<dbReference type="InterPro" id="IPR012318">
    <property type="entry name" value="HTH_CRP"/>
</dbReference>
<dbReference type="Pfam" id="PF13545">
    <property type="entry name" value="HTH_Crp_2"/>
    <property type="match status" value="1"/>
</dbReference>
<dbReference type="InterPro" id="IPR018490">
    <property type="entry name" value="cNMP-bd_dom_sf"/>
</dbReference>